<name>A0A1V1NTT2_9BACT</name>
<evidence type="ECO:0000313" key="1">
    <source>
        <dbReference type="EMBL" id="ETR65984.1"/>
    </source>
</evidence>
<reference evidence="2" key="1">
    <citation type="submission" date="2012-11" db="EMBL/GenBank/DDBJ databases">
        <authorList>
            <person name="Lucero-Rivera Y.E."/>
            <person name="Tovar-Ramirez D."/>
        </authorList>
    </citation>
    <scope>NUCLEOTIDE SEQUENCE [LARGE SCALE GENOMIC DNA]</scope>
    <source>
        <strain evidence="2">Araruama</strain>
    </source>
</reference>
<comment type="caution">
    <text evidence="1">The sequence shown here is derived from an EMBL/GenBank/DDBJ whole genome shotgun (WGS) entry which is preliminary data.</text>
</comment>
<evidence type="ECO:0000313" key="2">
    <source>
        <dbReference type="Proteomes" id="UP000189670"/>
    </source>
</evidence>
<proteinExistence type="predicted"/>
<organism evidence="1 2">
    <name type="scientific">Candidatus Magnetoglobus multicellularis str. Araruama</name>
    <dbReference type="NCBI Taxonomy" id="890399"/>
    <lineage>
        <taxon>Bacteria</taxon>
        <taxon>Pseudomonadati</taxon>
        <taxon>Thermodesulfobacteriota</taxon>
        <taxon>Desulfobacteria</taxon>
        <taxon>Desulfobacterales</taxon>
        <taxon>Desulfobacteraceae</taxon>
        <taxon>Candidatus Magnetoglobus</taxon>
    </lineage>
</organism>
<sequence>MSVKIAKDIMKQFNFKKRKNNEVGQLRFGVALYRDYFNKTKCFEIISFLSTNANKIKSHLTNIKPLRSYEKREDPAYYPEAVFQGMINSVGQMNWQKRLSQTDYSYWRCG</sequence>
<accession>A0A1V1NTT2</accession>
<protein>
    <submittedName>
        <fullName evidence="1">Uncharacterized protein</fullName>
    </submittedName>
</protein>
<dbReference type="EMBL" id="ATBP01002322">
    <property type="protein sequence ID" value="ETR65984.1"/>
    <property type="molecule type" value="Genomic_DNA"/>
</dbReference>
<dbReference type="Proteomes" id="UP000189670">
    <property type="component" value="Unassembled WGS sequence"/>
</dbReference>
<gene>
    <name evidence="1" type="ORF">OMM_13412</name>
</gene>
<dbReference type="AlphaFoldDB" id="A0A1V1NTT2"/>